<proteinExistence type="predicted"/>
<feature type="domain" description="SnoaL-like" evidence="1">
    <location>
        <begin position="16"/>
        <end position="118"/>
    </location>
</feature>
<evidence type="ECO:0000313" key="3">
    <source>
        <dbReference type="Proteomes" id="UP001247754"/>
    </source>
</evidence>
<dbReference type="EMBL" id="JAVKPH010000002">
    <property type="protein sequence ID" value="MDR5651537.1"/>
    <property type="molecule type" value="Genomic_DNA"/>
</dbReference>
<dbReference type="Proteomes" id="UP001247754">
    <property type="component" value="Unassembled WGS sequence"/>
</dbReference>
<dbReference type="SUPFAM" id="SSF54427">
    <property type="entry name" value="NTF2-like"/>
    <property type="match status" value="1"/>
</dbReference>
<dbReference type="Pfam" id="PF12680">
    <property type="entry name" value="SnoaL_2"/>
    <property type="match status" value="1"/>
</dbReference>
<keyword evidence="3" id="KW-1185">Reference proteome</keyword>
<dbReference type="RefSeq" id="WP_310455736.1">
    <property type="nucleotide sequence ID" value="NZ_JAVKPH010000002.1"/>
</dbReference>
<sequence>MQAELMAQRRLVLLGRFMAAWNARDVEALMDCMAADCAFHAAAGPDVEGARHEGREAVRAAYAAIFDAFPQAAWTEGVHRAMGDAGLSSWRFIGTDRTGKRVDVRGCDLFAFDGEKIALKDSYRKARG</sequence>
<accession>A0ABU1F3U8</accession>
<reference evidence="2 3" key="1">
    <citation type="submission" date="2023-09" db="EMBL/GenBank/DDBJ databases">
        <title>Xinfangfangia sedmenti sp. nov., isolated the sedment.</title>
        <authorList>
            <person name="Xu L."/>
        </authorList>
    </citation>
    <scope>NUCLEOTIDE SEQUENCE [LARGE SCALE GENOMIC DNA]</scope>
    <source>
        <strain evidence="2 3">LG-4</strain>
    </source>
</reference>
<name>A0ABU1F3U8_9RHOB</name>
<organism evidence="2 3">
    <name type="scientific">Ruixingdingia sedimenti</name>
    <dbReference type="NCBI Taxonomy" id="3073604"/>
    <lineage>
        <taxon>Bacteria</taxon>
        <taxon>Pseudomonadati</taxon>
        <taxon>Pseudomonadota</taxon>
        <taxon>Alphaproteobacteria</taxon>
        <taxon>Rhodobacterales</taxon>
        <taxon>Paracoccaceae</taxon>
        <taxon>Ruixingdingia</taxon>
    </lineage>
</organism>
<dbReference type="Gene3D" id="3.10.450.50">
    <property type="match status" value="1"/>
</dbReference>
<evidence type="ECO:0000259" key="1">
    <source>
        <dbReference type="Pfam" id="PF12680"/>
    </source>
</evidence>
<dbReference type="InterPro" id="IPR032710">
    <property type="entry name" value="NTF2-like_dom_sf"/>
</dbReference>
<evidence type="ECO:0000313" key="2">
    <source>
        <dbReference type="EMBL" id="MDR5651537.1"/>
    </source>
</evidence>
<gene>
    <name evidence="2" type="ORF">RGD00_02895</name>
</gene>
<dbReference type="InterPro" id="IPR037401">
    <property type="entry name" value="SnoaL-like"/>
</dbReference>
<comment type="caution">
    <text evidence="2">The sequence shown here is derived from an EMBL/GenBank/DDBJ whole genome shotgun (WGS) entry which is preliminary data.</text>
</comment>
<protein>
    <submittedName>
        <fullName evidence="2">Nuclear transport factor 2 family protein</fullName>
    </submittedName>
</protein>